<dbReference type="EMBL" id="FOAB01000003">
    <property type="protein sequence ID" value="SEL16310.1"/>
    <property type="molecule type" value="Genomic_DNA"/>
</dbReference>
<gene>
    <name evidence="2" type="ORF">SAMN04487910_1904</name>
</gene>
<dbReference type="GO" id="GO:0008168">
    <property type="term" value="F:methyltransferase activity"/>
    <property type="evidence" value="ECO:0007669"/>
    <property type="project" value="UniProtKB-KW"/>
</dbReference>
<dbReference type="GO" id="GO:0032259">
    <property type="term" value="P:methylation"/>
    <property type="evidence" value="ECO:0007669"/>
    <property type="project" value="UniProtKB-KW"/>
</dbReference>
<organism evidence="2 3">
    <name type="scientific">Aquimarina amphilecti</name>
    <dbReference type="NCBI Taxonomy" id="1038014"/>
    <lineage>
        <taxon>Bacteria</taxon>
        <taxon>Pseudomonadati</taxon>
        <taxon>Bacteroidota</taxon>
        <taxon>Flavobacteriia</taxon>
        <taxon>Flavobacteriales</taxon>
        <taxon>Flavobacteriaceae</taxon>
        <taxon>Aquimarina</taxon>
    </lineage>
</organism>
<dbReference type="STRING" id="1038014.SAMN04487910_1904"/>
<dbReference type="AlphaFoldDB" id="A0A1H7MYF6"/>
<protein>
    <submittedName>
        <fullName evidence="2">Methyltransferase domain-containing protein</fullName>
    </submittedName>
</protein>
<dbReference type="InterPro" id="IPR041698">
    <property type="entry name" value="Methyltransf_25"/>
</dbReference>
<dbReference type="Proteomes" id="UP000198521">
    <property type="component" value="Unassembled WGS sequence"/>
</dbReference>
<keyword evidence="2" id="KW-0808">Transferase</keyword>
<dbReference type="SUPFAM" id="SSF53335">
    <property type="entry name" value="S-adenosyl-L-methionine-dependent methyltransferases"/>
    <property type="match status" value="1"/>
</dbReference>
<accession>A0A1H7MYF6</accession>
<proteinExistence type="predicted"/>
<evidence type="ECO:0000313" key="3">
    <source>
        <dbReference type="Proteomes" id="UP000198521"/>
    </source>
</evidence>
<feature type="domain" description="Methyltransferase" evidence="1">
    <location>
        <begin position="62"/>
        <end position="151"/>
    </location>
</feature>
<sequence length="231" mass="26584">MNLRIRLHTAEQLDNLSLSGKTLSKTLSSLKLINKLFGNHKQLAKSTLDYCIKNPNKKQFRIVDIGCGGGDSLYNISNTLNAKGIEATFLGIDGNPQSIRYASSKYNHIQFKTDNILDHSFSIPDCDIIISSHFMYHFEDQELTEFIQRIREKGIKHIIFSELKRSKTAYFLFKYSSYFLPISKLAKQDGLIAIQRAFTVNELKSILDLSDVKNYTINEKFWFRTITKINL</sequence>
<dbReference type="CDD" id="cd02440">
    <property type="entry name" value="AdoMet_MTases"/>
    <property type="match status" value="1"/>
</dbReference>
<dbReference type="InterPro" id="IPR029063">
    <property type="entry name" value="SAM-dependent_MTases_sf"/>
</dbReference>
<dbReference type="Gene3D" id="3.40.50.150">
    <property type="entry name" value="Vaccinia Virus protein VP39"/>
    <property type="match status" value="1"/>
</dbReference>
<keyword evidence="2" id="KW-0489">Methyltransferase</keyword>
<dbReference type="Pfam" id="PF13649">
    <property type="entry name" value="Methyltransf_25"/>
    <property type="match status" value="1"/>
</dbReference>
<dbReference type="RefSeq" id="WP_170837049.1">
    <property type="nucleotide sequence ID" value="NZ_FOAB01000003.1"/>
</dbReference>
<evidence type="ECO:0000259" key="1">
    <source>
        <dbReference type="Pfam" id="PF13649"/>
    </source>
</evidence>
<keyword evidence="3" id="KW-1185">Reference proteome</keyword>
<reference evidence="2 3" key="1">
    <citation type="submission" date="2016-10" db="EMBL/GenBank/DDBJ databases">
        <authorList>
            <person name="de Groot N.N."/>
        </authorList>
    </citation>
    <scope>NUCLEOTIDE SEQUENCE [LARGE SCALE GENOMIC DNA]</scope>
    <source>
        <strain evidence="2 3">DSM 25232</strain>
    </source>
</reference>
<name>A0A1H7MYF6_AQUAM</name>
<evidence type="ECO:0000313" key="2">
    <source>
        <dbReference type="EMBL" id="SEL16310.1"/>
    </source>
</evidence>